<dbReference type="Proteomes" id="UP001295684">
    <property type="component" value="Unassembled WGS sequence"/>
</dbReference>
<evidence type="ECO:0000313" key="4">
    <source>
        <dbReference type="EMBL" id="CAI2363623.1"/>
    </source>
</evidence>
<keyword evidence="2" id="KW-0472">Membrane</keyword>
<dbReference type="InterPro" id="IPR023631">
    <property type="entry name" value="Amidase_dom"/>
</dbReference>
<dbReference type="GO" id="GO:0017064">
    <property type="term" value="F:fatty acid amide hydrolase activity"/>
    <property type="evidence" value="ECO:0007669"/>
    <property type="project" value="TreeGrafter"/>
</dbReference>
<proteinExistence type="predicted"/>
<dbReference type="Pfam" id="PF01425">
    <property type="entry name" value="Amidase"/>
    <property type="match status" value="1"/>
</dbReference>
<dbReference type="EMBL" id="CAMPGE010004775">
    <property type="protein sequence ID" value="CAI2363623.1"/>
    <property type="molecule type" value="Genomic_DNA"/>
</dbReference>
<evidence type="ECO:0000256" key="1">
    <source>
        <dbReference type="PIRSR" id="PIRSR001221-1"/>
    </source>
</evidence>
<evidence type="ECO:0000313" key="5">
    <source>
        <dbReference type="Proteomes" id="UP001295684"/>
    </source>
</evidence>
<evidence type="ECO:0000256" key="2">
    <source>
        <dbReference type="SAM" id="Phobius"/>
    </source>
</evidence>
<name>A0AAD1UEG4_EUPCR</name>
<dbReference type="PANTHER" id="PTHR45847">
    <property type="entry name" value="FATTY ACID AMIDE HYDROLASE"/>
    <property type="match status" value="1"/>
</dbReference>
<feature type="transmembrane region" description="Helical" evidence="2">
    <location>
        <begin position="6"/>
        <end position="30"/>
    </location>
</feature>
<feature type="domain" description="Amidase" evidence="3">
    <location>
        <begin position="79"/>
        <end position="568"/>
    </location>
</feature>
<sequence>MEFREFIWYLLYLYIFYKTLGWVYFLIIAYQNYQKGQRIRKERDSKIYDFPEENKEVLVCTTIQELVDGQISGKFTATDIVNTFAKRCYIIGRKYNYTCDEMFERALKEAEEKDTQLQSLLDQGRDPRNALGKLHGVPFSVKDHIWVEGTISSLGVSSMADNVRNKDTYIVQALRKEGAIPLVKGNTPEGCFSFHTTNYIWGEAKNPWDTSRTCGGSTGGDSALVASGCIPFSIGSDMMGSLRVPALFCGIYSLFPTLKRLYAKRADTYLQDNIFNFELMKYALGPLARNASDLTLLSEIIFSENVYGEYRRYPKIPFNKTLHSNNNNLKIGILNDVGKLSALSKTAERSIEITAQILEDNEHEVANVDLIEDVKEQSQMMLLCGIYTFTIPLRNIWLKSKDIVNLNTFSSIILGYTPKVIIKIVAVILKLFGEKRNSFLLKSTIEPSAQDIMDFTMKRDQMVQKTVEKWKELNLDALIVPTYPIPAFKRDNFEMIKLMPGGYRLSCFWGFPSGFVPITTVREDEQEYIDANHNDSISNACAESMKDSKGMPMGVEVICMPYKEEQVLRIMELLQKDSKFHVKNPYPDIH</sequence>
<gene>
    <name evidence="4" type="ORF">ECRASSUSDP1_LOCUS4959</name>
</gene>
<protein>
    <recommendedName>
        <fullName evidence="3">Amidase domain-containing protein</fullName>
    </recommendedName>
</protein>
<dbReference type="PIRSF" id="PIRSF001221">
    <property type="entry name" value="Amidase_fungi"/>
    <property type="match status" value="1"/>
</dbReference>
<feature type="active site" description="Acyl-ester intermediate" evidence="1">
    <location>
        <position position="241"/>
    </location>
</feature>
<dbReference type="SUPFAM" id="SSF75304">
    <property type="entry name" value="Amidase signature (AS) enzymes"/>
    <property type="match status" value="1"/>
</dbReference>
<keyword evidence="5" id="KW-1185">Reference proteome</keyword>
<dbReference type="GO" id="GO:0004040">
    <property type="term" value="F:amidase activity"/>
    <property type="evidence" value="ECO:0007669"/>
    <property type="project" value="TreeGrafter"/>
</dbReference>
<comment type="caution">
    <text evidence="4">The sequence shown here is derived from an EMBL/GenBank/DDBJ whole genome shotgun (WGS) entry which is preliminary data.</text>
</comment>
<dbReference type="GO" id="GO:0009062">
    <property type="term" value="P:fatty acid catabolic process"/>
    <property type="evidence" value="ECO:0007669"/>
    <property type="project" value="TreeGrafter"/>
</dbReference>
<organism evidence="4 5">
    <name type="scientific">Euplotes crassus</name>
    <dbReference type="NCBI Taxonomy" id="5936"/>
    <lineage>
        <taxon>Eukaryota</taxon>
        <taxon>Sar</taxon>
        <taxon>Alveolata</taxon>
        <taxon>Ciliophora</taxon>
        <taxon>Intramacronucleata</taxon>
        <taxon>Spirotrichea</taxon>
        <taxon>Hypotrichia</taxon>
        <taxon>Euplotida</taxon>
        <taxon>Euplotidae</taxon>
        <taxon>Moneuplotes</taxon>
    </lineage>
</organism>
<feature type="active site" description="Charge relay system" evidence="1">
    <location>
        <position position="142"/>
    </location>
</feature>
<dbReference type="InterPro" id="IPR036928">
    <property type="entry name" value="AS_sf"/>
</dbReference>
<dbReference type="Gene3D" id="3.90.1300.10">
    <property type="entry name" value="Amidase signature (AS) domain"/>
    <property type="match status" value="1"/>
</dbReference>
<accession>A0AAD1UEG4</accession>
<dbReference type="PANTHER" id="PTHR45847:SF6">
    <property type="entry name" value="FATTY ACID AMIDE HYDROLASE"/>
    <property type="match status" value="1"/>
</dbReference>
<keyword evidence="2" id="KW-0812">Transmembrane</keyword>
<dbReference type="AlphaFoldDB" id="A0AAD1UEG4"/>
<dbReference type="InterPro" id="IPR052096">
    <property type="entry name" value="Endocannabinoid_amidase"/>
</dbReference>
<keyword evidence="2" id="KW-1133">Transmembrane helix</keyword>
<feature type="active site" description="Charge relay system" evidence="1">
    <location>
        <position position="217"/>
    </location>
</feature>
<evidence type="ECO:0000259" key="3">
    <source>
        <dbReference type="Pfam" id="PF01425"/>
    </source>
</evidence>
<reference evidence="4" key="1">
    <citation type="submission" date="2023-07" db="EMBL/GenBank/DDBJ databases">
        <authorList>
            <consortium name="AG Swart"/>
            <person name="Singh M."/>
            <person name="Singh A."/>
            <person name="Seah K."/>
            <person name="Emmerich C."/>
        </authorList>
    </citation>
    <scope>NUCLEOTIDE SEQUENCE</scope>
    <source>
        <strain evidence="4">DP1</strain>
    </source>
</reference>